<dbReference type="InterPro" id="IPR036663">
    <property type="entry name" value="Fumarylacetoacetase_C_sf"/>
</dbReference>
<dbReference type="InterPro" id="IPR011234">
    <property type="entry name" value="Fumarylacetoacetase-like_C"/>
</dbReference>
<gene>
    <name evidence="17" type="ordered locus">AMED_2974</name>
</gene>
<evidence type="ECO:0000256" key="1">
    <source>
        <dbReference type="ARBA" id="ARBA00001913"/>
    </source>
</evidence>
<keyword evidence="6" id="KW-0378">Hydrolase</keyword>
<evidence type="ECO:0000256" key="13">
    <source>
        <dbReference type="PIRSR" id="PIRSR605959-3"/>
    </source>
</evidence>
<feature type="binding site" evidence="13">
    <location>
        <position position="237"/>
    </location>
    <ligand>
        <name>Mg(2+)</name>
        <dbReference type="ChEBI" id="CHEBI:18420"/>
    </ligand>
</feature>
<keyword evidence="9" id="KW-0828">Tyrosine catabolism</keyword>
<evidence type="ECO:0000256" key="4">
    <source>
        <dbReference type="ARBA" id="ARBA00012094"/>
    </source>
</evidence>
<reference evidence="17 18" key="1">
    <citation type="journal article" date="2010" name="Cell Res.">
        <title>Complete genome sequence of the rifamycin SV-producing Amycolatopsis mediterranei U32 revealed its genetic characteristics in phylogeny and metabolism.</title>
        <authorList>
            <person name="Zhao W."/>
            <person name="Zhong Y."/>
            <person name="Yuan H."/>
            <person name="Wang J."/>
            <person name="Zheng H."/>
            <person name="Wang Y."/>
            <person name="Cen X."/>
            <person name="Xu F."/>
            <person name="Bai J."/>
            <person name="Han X."/>
            <person name="Lu G."/>
            <person name="Zhu Y."/>
            <person name="Shao Z."/>
            <person name="Yan H."/>
            <person name="Li C."/>
            <person name="Peng N."/>
            <person name="Zhang Z."/>
            <person name="Zhang Y."/>
            <person name="Lin W."/>
            <person name="Fan Y."/>
            <person name="Qin Z."/>
            <person name="Hu Y."/>
            <person name="Zhu B."/>
            <person name="Wang S."/>
            <person name="Ding X."/>
            <person name="Zhao G.P."/>
        </authorList>
    </citation>
    <scope>NUCLEOTIDE SEQUENCE [LARGE SCALE GENOMIC DNA]</scope>
    <source>
        <strain evidence="18">U-32</strain>
    </source>
</reference>
<comment type="cofactor">
    <cofactor evidence="2 13">
        <name>Mg(2+)</name>
        <dbReference type="ChEBI" id="CHEBI:18420"/>
    </cofactor>
</comment>
<comment type="pathway">
    <text evidence="3">Amino-acid degradation; L-phenylalanine degradation; acetoacetate and fumarate from L-phenylalanine: step 6/6.</text>
</comment>
<dbReference type="SUPFAM" id="SSF63433">
    <property type="entry name" value="Fumarylacetoacetate hydrolase, FAH, N-terminal domain"/>
    <property type="match status" value="1"/>
</dbReference>
<dbReference type="eggNOG" id="COG0179">
    <property type="taxonomic scope" value="Bacteria"/>
</dbReference>
<dbReference type="PANTHER" id="PTHR43069:SF2">
    <property type="entry name" value="FUMARYLACETOACETASE"/>
    <property type="match status" value="1"/>
</dbReference>
<dbReference type="InterPro" id="IPR015377">
    <property type="entry name" value="Fumarylacetoacetase_N"/>
</dbReference>
<dbReference type="Proteomes" id="UP000000328">
    <property type="component" value="Chromosome"/>
</dbReference>
<feature type="binding site" evidence="13">
    <location>
        <position position="205"/>
    </location>
    <ligand>
        <name>Ca(2+)</name>
        <dbReference type="ChEBI" id="CHEBI:29108"/>
    </ligand>
</feature>
<evidence type="ECO:0000256" key="12">
    <source>
        <dbReference type="PIRSR" id="PIRSR605959-2"/>
    </source>
</evidence>
<evidence type="ECO:0000259" key="15">
    <source>
        <dbReference type="Pfam" id="PF01557"/>
    </source>
</evidence>
<dbReference type="FunFam" id="3.90.850.10:FF:000011">
    <property type="entry name" value="Fumarylacetoacetase"/>
    <property type="match status" value="1"/>
</dbReference>
<evidence type="ECO:0000256" key="6">
    <source>
        <dbReference type="ARBA" id="ARBA00022801"/>
    </source>
</evidence>
<feature type="binding site" evidence="13">
    <location>
        <position position="261"/>
    </location>
    <ligand>
        <name>Mg(2+)</name>
        <dbReference type="ChEBI" id="CHEBI:18420"/>
    </ligand>
</feature>
<name>A0A0H3D3N3_AMYMU</name>
<dbReference type="KEGG" id="amd:AMED_2974"/>
<evidence type="ECO:0000256" key="10">
    <source>
        <dbReference type="ARBA" id="ARBA00023232"/>
    </source>
</evidence>
<feature type="binding site" evidence="12">
    <location>
        <position position="348"/>
    </location>
    <ligand>
        <name>substrate</name>
    </ligand>
</feature>
<evidence type="ECO:0000256" key="7">
    <source>
        <dbReference type="ARBA" id="ARBA00022837"/>
    </source>
</evidence>
<dbReference type="GO" id="GO:0004334">
    <property type="term" value="F:fumarylacetoacetase activity"/>
    <property type="evidence" value="ECO:0007669"/>
    <property type="project" value="UniProtKB-EC"/>
</dbReference>
<evidence type="ECO:0000256" key="9">
    <source>
        <dbReference type="ARBA" id="ARBA00022878"/>
    </source>
</evidence>
<dbReference type="HOGENOM" id="CLU_026207_2_1_11"/>
<feature type="binding site" evidence="12">
    <location>
        <position position="146"/>
    </location>
    <ligand>
        <name>substrate</name>
    </ligand>
</feature>
<dbReference type="OrthoDB" id="3766879at2"/>
<dbReference type="GeneID" id="92870744"/>
<evidence type="ECO:0000256" key="3">
    <source>
        <dbReference type="ARBA" id="ARBA00004782"/>
    </source>
</evidence>
<feature type="domain" description="Fumarylacetoacetase-like C-terminal" evidence="15">
    <location>
        <begin position="129"/>
        <end position="412"/>
    </location>
</feature>
<dbReference type="SUPFAM" id="SSF56529">
    <property type="entry name" value="FAH"/>
    <property type="match status" value="1"/>
</dbReference>
<dbReference type="AlphaFoldDB" id="A0A0H3D3N3"/>
<feature type="binding site" evidence="13">
    <location>
        <position position="257"/>
    </location>
    <ligand>
        <name>Mg(2+)</name>
        <dbReference type="ChEBI" id="CHEBI:18420"/>
    </ligand>
</feature>
<dbReference type="Gene3D" id="2.30.30.230">
    <property type="entry name" value="Fumarylacetoacetase, N-terminal domain"/>
    <property type="match status" value="1"/>
</dbReference>
<feature type="binding site" evidence="12">
    <location>
        <position position="244"/>
    </location>
    <ligand>
        <name>substrate</name>
    </ligand>
</feature>
<evidence type="ECO:0000259" key="16">
    <source>
        <dbReference type="Pfam" id="PF09298"/>
    </source>
</evidence>
<feature type="domain" description="Fumarylacetoacetase N-terminal" evidence="16">
    <location>
        <begin position="29"/>
        <end position="121"/>
    </location>
</feature>
<keyword evidence="8 13" id="KW-0460">Magnesium</keyword>
<dbReference type="PANTHER" id="PTHR43069">
    <property type="entry name" value="FUMARYLACETOACETASE"/>
    <property type="match status" value="1"/>
</dbReference>
<keyword evidence="10" id="KW-0585">Phenylalanine catabolism</keyword>
<dbReference type="UniPathway" id="UPA00139">
    <property type="reaction ID" value="UER00341"/>
</dbReference>
<evidence type="ECO:0000256" key="11">
    <source>
        <dbReference type="PIRSR" id="PIRSR605959-1"/>
    </source>
</evidence>
<dbReference type="EMBL" id="CP002000">
    <property type="protein sequence ID" value="ADJ44767.1"/>
    <property type="molecule type" value="Genomic_DNA"/>
</dbReference>
<dbReference type="EC" id="3.7.1.2" evidence="4"/>
<keyword evidence="7 13" id="KW-0106">Calcium</keyword>
<evidence type="ECO:0000256" key="8">
    <source>
        <dbReference type="ARBA" id="ARBA00022842"/>
    </source>
</evidence>
<keyword evidence="5 13" id="KW-0479">Metal-binding</keyword>
<feature type="binding site" evidence="13">
    <location>
        <position position="130"/>
    </location>
    <ligand>
        <name>Ca(2+)</name>
        <dbReference type="ChEBI" id="CHEBI:29108"/>
    </ligand>
</feature>
<dbReference type="InterPro" id="IPR005959">
    <property type="entry name" value="Fumarylacetoacetase"/>
</dbReference>
<dbReference type="GO" id="GO:1902000">
    <property type="term" value="P:homogentisate catabolic process"/>
    <property type="evidence" value="ECO:0007669"/>
    <property type="project" value="TreeGrafter"/>
</dbReference>
<feature type="binding site" evidence="13">
    <location>
        <position position="237"/>
    </location>
    <ligand>
        <name>Ca(2+)</name>
        <dbReference type="ChEBI" id="CHEBI:29108"/>
    </ligand>
</feature>
<dbReference type="GO" id="GO:0006559">
    <property type="term" value="P:L-phenylalanine catabolic process"/>
    <property type="evidence" value="ECO:0007669"/>
    <property type="project" value="UniProtKB-UniPathway"/>
</dbReference>
<proteinExistence type="predicted"/>
<organism evidence="17 18">
    <name type="scientific">Amycolatopsis mediterranei (strain U-32)</name>
    <dbReference type="NCBI Taxonomy" id="749927"/>
    <lineage>
        <taxon>Bacteria</taxon>
        <taxon>Bacillati</taxon>
        <taxon>Actinomycetota</taxon>
        <taxon>Actinomycetes</taxon>
        <taxon>Pseudonocardiales</taxon>
        <taxon>Pseudonocardiaceae</taxon>
        <taxon>Amycolatopsis</taxon>
    </lineage>
</organism>
<feature type="binding site" evidence="12">
    <location>
        <position position="132"/>
    </location>
    <ligand>
        <name>substrate</name>
    </ligand>
</feature>
<feature type="binding site" evidence="12">
    <location>
        <position position="248"/>
    </location>
    <ligand>
        <name>substrate</name>
    </ligand>
</feature>
<feature type="binding site" evidence="13">
    <location>
        <position position="203"/>
    </location>
    <ligand>
        <name>Ca(2+)</name>
        <dbReference type="ChEBI" id="CHEBI:29108"/>
    </ligand>
</feature>
<dbReference type="InterPro" id="IPR036462">
    <property type="entry name" value="Fumarylacetoacetase_N_sf"/>
</dbReference>
<evidence type="ECO:0000313" key="17">
    <source>
        <dbReference type="EMBL" id="ADJ44767.1"/>
    </source>
</evidence>
<evidence type="ECO:0000256" key="2">
    <source>
        <dbReference type="ARBA" id="ARBA00001946"/>
    </source>
</evidence>
<feature type="region of interest" description="Disordered" evidence="14">
    <location>
        <begin position="175"/>
        <end position="196"/>
    </location>
</feature>
<dbReference type="Pfam" id="PF01557">
    <property type="entry name" value="FAA_hydrolase"/>
    <property type="match status" value="1"/>
</dbReference>
<dbReference type="Pfam" id="PF09298">
    <property type="entry name" value="FAA_hydrolase_N"/>
    <property type="match status" value="1"/>
</dbReference>
<dbReference type="PATRIC" id="fig|749927.5.peg.3071"/>
<dbReference type="GO" id="GO:0006572">
    <property type="term" value="P:L-tyrosine catabolic process"/>
    <property type="evidence" value="ECO:0007669"/>
    <property type="project" value="UniProtKB-KW"/>
</dbReference>
<accession>A0A0H3D3N3</accession>
<evidence type="ECO:0000313" key="18">
    <source>
        <dbReference type="Proteomes" id="UP000000328"/>
    </source>
</evidence>
<dbReference type="NCBIfam" id="TIGR01266">
    <property type="entry name" value="fum_ac_acetase"/>
    <property type="match status" value="1"/>
</dbReference>
<feature type="active site" description="Proton acceptor" evidence="11">
    <location>
        <position position="137"/>
    </location>
</feature>
<comment type="cofactor">
    <cofactor evidence="1 13">
        <name>Ca(2+)</name>
        <dbReference type="ChEBI" id="CHEBI:29108"/>
    </cofactor>
</comment>
<dbReference type="Gene3D" id="3.90.850.10">
    <property type="entry name" value="Fumarylacetoacetase-like, C-terminal domain"/>
    <property type="match status" value="1"/>
</dbReference>
<dbReference type="RefSeq" id="WP_013224839.1">
    <property type="nucleotide sequence ID" value="NC_014318.1"/>
</dbReference>
<protein>
    <recommendedName>
        <fullName evidence="4">fumarylacetoacetase</fullName>
        <ecNumber evidence="4">3.7.1.2</ecNumber>
    </recommendedName>
</protein>
<evidence type="ECO:0000256" key="14">
    <source>
        <dbReference type="SAM" id="MobiDB-lite"/>
    </source>
</evidence>
<dbReference type="GO" id="GO:0046872">
    <property type="term" value="F:metal ion binding"/>
    <property type="evidence" value="ECO:0007669"/>
    <property type="project" value="UniProtKB-KW"/>
</dbReference>
<sequence length="414" mass="44133">MGGGAGRRGRGVTVTWLELADDTPFGLDNLPYGVFSVGGAPERRIGVPVGDQVLDLTAAAAGTAAAFAPLLTSGVLNPLLAAGAATWREVRESVTEWLTEPRYADQLRPHLVPLSEVTTHLAFEVADYVDFYSSEHHALNAGKIFRPDATELPPNWKHLPIGYHGRAGTVVASGTPVVRPHGQRKPRNADAPSFGPSQRLDIEAEVGFVVGTPSTVGTTVSTADFADHVFGVCLVNDWSARDIQAWEYQPLGPFLGKSFATSVSPWIVPLAALEHARVAGPPQDPEPFEYLRTGEKWGLDLALEIRLNGHLVSSPPFATQYWTAPQQLAHMTVNGASLRTGDLFASGTVTGPERDQRGSFLELSWGGQEPLELPGGVTRTFLEDGDEVVISATAPGPRGTRIGFGDVRGTVVPG</sequence>
<evidence type="ECO:0000256" key="5">
    <source>
        <dbReference type="ARBA" id="ARBA00022723"/>
    </source>
</evidence>